<proteinExistence type="predicted"/>
<dbReference type="SMART" id="SM00740">
    <property type="entry name" value="PASTA"/>
    <property type="match status" value="3"/>
</dbReference>
<feature type="domain" description="PASTA" evidence="2">
    <location>
        <begin position="42"/>
        <end position="108"/>
    </location>
</feature>
<dbReference type="AlphaFoldDB" id="A0A7G5GXD3"/>
<keyword evidence="4" id="KW-1185">Reference proteome</keyword>
<dbReference type="RefSeq" id="WP_182460782.1">
    <property type="nucleotide sequence ID" value="NZ_CP059732.1"/>
</dbReference>
<dbReference type="PROSITE" id="PS51178">
    <property type="entry name" value="PASTA"/>
    <property type="match status" value="2"/>
</dbReference>
<feature type="transmembrane region" description="Helical" evidence="1">
    <location>
        <begin position="12"/>
        <end position="35"/>
    </location>
</feature>
<keyword evidence="1" id="KW-1133">Transmembrane helix</keyword>
<sequence>MTKISTRSFSDLLINVGIIAALMAVLFLAFFFVYLPFTTNHGQTITVPDVTKLSFDEMQNLLEDRDLRYEVSDCTFVAGAQPLTVIQQYPRANAKVKEGRKIYVTLVKRVAPMVAMPQLESLTFRSAELNLQSLGLAIGERIYVPDVAKNAVLRQLYNGKQIAPGTPVPKGAKIDLEIGDGLGSTMFEIPNVVGLPLDEAEAAIRGSNLKVGTKISVDDPEKEVGTVVKQRPEARSGERIRVGETMDLWIVGPIEPDQ</sequence>
<evidence type="ECO:0000256" key="1">
    <source>
        <dbReference type="SAM" id="Phobius"/>
    </source>
</evidence>
<evidence type="ECO:0000313" key="4">
    <source>
        <dbReference type="Proteomes" id="UP000515369"/>
    </source>
</evidence>
<dbReference type="KEGG" id="sfol:H3H32_00720"/>
<dbReference type="Proteomes" id="UP000515369">
    <property type="component" value="Chromosome"/>
</dbReference>
<organism evidence="3 4">
    <name type="scientific">Spirosoma foliorum</name>
    <dbReference type="NCBI Taxonomy" id="2710596"/>
    <lineage>
        <taxon>Bacteria</taxon>
        <taxon>Pseudomonadati</taxon>
        <taxon>Bacteroidota</taxon>
        <taxon>Cytophagia</taxon>
        <taxon>Cytophagales</taxon>
        <taxon>Cytophagaceae</taxon>
        <taxon>Spirosoma</taxon>
    </lineage>
</organism>
<keyword evidence="1" id="KW-0812">Transmembrane</keyword>
<feature type="domain" description="PASTA" evidence="2">
    <location>
        <begin position="183"/>
        <end position="252"/>
    </location>
</feature>
<evidence type="ECO:0000313" key="3">
    <source>
        <dbReference type="EMBL" id="QMW03525.1"/>
    </source>
</evidence>
<dbReference type="Gene3D" id="3.30.10.20">
    <property type="match status" value="3"/>
</dbReference>
<protein>
    <submittedName>
        <fullName evidence="3">PASTA domain-containing protein</fullName>
    </submittedName>
</protein>
<name>A0A7G5GXD3_9BACT</name>
<dbReference type="Pfam" id="PF03793">
    <property type="entry name" value="PASTA"/>
    <property type="match status" value="2"/>
</dbReference>
<dbReference type="SUPFAM" id="SSF54184">
    <property type="entry name" value="Penicillin-binding protein 2x (pbp-2x), c-terminal domain"/>
    <property type="match status" value="1"/>
</dbReference>
<dbReference type="CDD" id="cd06577">
    <property type="entry name" value="PASTA_pknB"/>
    <property type="match status" value="3"/>
</dbReference>
<reference evidence="3 4" key="1">
    <citation type="submission" date="2020-07" db="EMBL/GenBank/DDBJ databases">
        <title>Spirosoma foliorum sp. nov., isolated from the leaves on the Nejang mountain Korea, Republic of.</title>
        <authorList>
            <person name="Ho H."/>
            <person name="Lee Y.-J."/>
            <person name="Nurcahyanto D.-A."/>
            <person name="Kim S.-G."/>
        </authorList>
    </citation>
    <scope>NUCLEOTIDE SEQUENCE [LARGE SCALE GENOMIC DNA]</scope>
    <source>
        <strain evidence="3 4">PL0136</strain>
    </source>
</reference>
<dbReference type="InterPro" id="IPR005543">
    <property type="entry name" value="PASTA_dom"/>
</dbReference>
<evidence type="ECO:0000259" key="2">
    <source>
        <dbReference type="PROSITE" id="PS51178"/>
    </source>
</evidence>
<keyword evidence="1" id="KW-0472">Membrane</keyword>
<gene>
    <name evidence="3" type="ORF">H3H32_00720</name>
</gene>
<accession>A0A7G5GXD3</accession>
<dbReference type="EMBL" id="CP059732">
    <property type="protein sequence ID" value="QMW03525.1"/>
    <property type="molecule type" value="Genomic_DNA"/>
</dbReference>